<organism evidence="2">
    <name type="scientific">bioreactor metagenome</name>
    <dbReference type="NCBI Taxonomy" id="1076179"/>
    <lineage>
        <taxon>unclassified sequences</taxon>
        <taxon>metagenomes</taxon>
        <taxon>ecological metagenomes</taxon>
    </lineage>
</organism>
<evidence type="ECO:0000313" key="2">
    <source>
        <dbReference type="EMBL" id="MPN08538.1"/>
    </source>
</evidence>
<gene>
    <name evidence="2" type="ORF">SDC9_155821</name>
</gene>
<accession>A0A645F2J5</accession>
<evidence type="ECO:0000259" key="1">
    <source>
        <dbReference type="PROSITE" id="PS50930"/>
    </source>
</evidence>
<dbReference type="Gene3D" id="2.40.50.1020">
    <property type="entry name" value="LytTr DNA-binding domain"/>
    <property type="match status" value="1"/>
</dbReference>
<reference evidence="2" key="1">
    <citation type="submission" date="2019-08" db="EMBL/GenBank/DDBJ databases">
        <authorList>
            <person name="Kucharzyk K."/>
            <person name="Murdoch R.W."/>
            <person name="Higgins S."/>
            <person name="Loffler F."/>
        </authorList>
    </citation>
    <scope>NUCLEOTIDE SEQUENCE</scope>
</reference>
<dbReference type="EMBL" id="VSSQ01054595">
    <property type="protein sequence ID" value="MPN08538.1"/>
    <property type="molecule type" value="Genomic_DNA"/>
</dbReference>
<dbReference type="Pfam" id="PF04397">
    <property type="entry name" value="LytTR"/>
    <property type="match status" value="1"/>
</dbReference>
<dbReference type="AlphaFoldDB" id="A0A645F2J5"/>
<dbReference type="PROSITE" id="PS50930">
    <property type="entry name" value="HTH_LYTTR"/>
    <property type="match status" value="1"/>
</dbReference>
<proteinExistence type="predicted"/>
<sequence>MAKIITTDNENFFMDSSLEDLYLQLEPTEFFRANRQYIVAHKAIKDISIWFGSKLSINLLVPVPEKMIVSKARVAEFKTWYMKM</sequence>
<comment type="caution">
    <text evidence="2">The sequence shown here is derived from an EMBL/GenBank/DDBJ whole genome shotgun (WGS) entry which is preliminary data.</text>
</comment>
<dbReference type="GO" id="GO:0003677">
    <property type="term" value="F:DNA binding"/>
    <property type="evidence" value="ECO:0007669"/>
    <property type="project" value="InterPro"/>
</dbReference>
<feature type="domain" description="HTH LytTR-type" evidence="1">
    <location>
        <begin position="1"/>
        <end position="83"/>
    </location>
</feature>
<protein>
    <recommendedName>
        <fullName evidence="1">HTH LytTR-type domain-containing protein</fullName>
    </recommendedName>
</protein>
<dbReference type="SMART" id="SM00850">
    <property type="entry name" value="LytTR"/>
    <property type="match status" value="1"/>
</dbReference>
<name>A0A645F2J5_9ZZZZ</name>
<dbReference type="InterPro" id="IPR007492">
    <property type="entry name" value="LytTR_DNA-bd_dom"/>
</dbReference>